<keyword evidence="2" id="KW-0472">Membrane</keyword>
<keyword evidence="2" id="KW-0812">Transmembrane</keyword>
<feature type="region of interest" description="Disordered" evidence="1">
    <location>
        <begin position="141"/>
        <end position="163"/>
    </location>
</feature>
<accession>A0ABP0I328</accession>
<dbReference type="EMBL" id="CAXAMM010002647">
    <property type="protein sequence ID" value="CAK8996936.1"/>
    <property type="molecule type" value="Genomic_DNA"/>
</dbReference>
<dbReference type="Proteomes" id="UP001642464">
    <property type="component" value="Unassembled WGS sequence"/>
</dbReference>
<protein>
    <submittedName>
        <fullName evidence="4">Aerobic</fullName>
    </submittedName>
</protein>
<comment type="caution">
    <text evidence="4">The sequence shown here is derived from an EMBL/GenBank/DDBJ whole genome shotgun (WGS) entry which is preliminary data.</text>
</comment>
<organism evidence="4 5">
    <name type="scientific">Durusdinium trenchii</name>
    <dbReference type="NCBI Taxonomy" id="1381693"/>
    <lineage>
        <taxon>Eukaryota</taxon>
        <taxon>Sar</taxon>
        <taxon>Alveolata</taxon>
        <taxon>Dinophyceae</taxon>
        <taxon>Suessiales</taxon>
        <taxon>Symbiodiniaceae</taxon>
        <taxon>Durusdinium</taxon>
    </lineage>
</organism>
<name>A0ABP0I328_9DINO</name>
<feature type="transmembrane region" description="Helical" evidence="2">
    <location>
        <begin position="243"/>
        <end position="265"/>
    </location>
</feature>
<evidence type="ECO:0000256" key="2">
    <source>
        <dbReference type="SAM" id="Phobius"/>
    </source>
</evidence>
<proteinExistence type="predicted"/>
<evidence type="ECO:0000313" key="4">
    <source>
        <dbReference type="EMBL" id="CAK8996976.1"/>
    </source>
</evidence>
<keyword evidence="5" id="KW-1185">Reference proteome</keyword>
<feature type="transmembrane region" description="Helical" evidence="2">
    <location>
        <begin position="220"/>
        <end position="237"/>
    </location>
</feature>
<evidence type="ECO:0000313" key="3">
    <source>
        <dbReference type="EMBL" id="CAK8996936.1"/>
    </source>
</evidence>
<dbReference type="EMBL" id="CAXAMM010002658">
    <property type="protein sequence ID" value="CAK8996976.1"/>
    <property type="molecule type" value="Genomic_DNA"/>
</dbReference>
<feature type="transmembrane region" description="Helical" evidence="2">
    <location>
        <begin position="21"/>
        <end position="38"/>
    </location>
</feature>
<feature type="transmembrane region" description="Helical" evidence="2">
    <location>
        <begin position="50"/>
        <end position="71"/>
    </location>
</feature>
<keyword evidence="2" id="KW-1133">Transmembrane helix</keyword>
<evidence type="ECO:0000256" key="1">
    <source>
        <dbReference type="SAM" id="MobiDB-lite"/>
    </source>
</evidence>
<gene>
    <name evidence="3" type="ORF">SCF082_LOCUS4998</name>
    <name evidence="4" type="ORF">SCF082_LOCUS5018</name>
</gene>
<sequence length="398" mass="45459">MKKEFHERKYRVIQGQLWREAPPGVLLLSFTVTMWVEGQLPETTPDWLVIGYQIASVVAFSYLVLTIWLAMHAAVSAQSYQARILTQLVRLPLPTWKELEAARTAASEFEKVESRQQFRVPFVTGAQENFVPGHTAEASSSTATVEVTGNTGGSMEVDSSVSTDPWGLEQRGDANYELNNYSGAEVAELRHIKLLRQAAVYWQTYDAFARVSMSVGINQLMLGMSYYILGCVSQIFASLSSLLVFLAVTHTHCFTLFFAFLDTLLRGMRCWRLRLPARPWEASWPSWAHQRCRSPSSPSRDWTSFLNYKHLFLGKNTFQSIGKWTNWPWAWYGAAFRSILQAHLRPQILATLEMRDKGRVSYYMSLLEWSVKKEFFQSMVLTVSPCQCRCSTGPRRSQ</sequence>
<reference evidence="4 5" key="1">
    <citation type="submission" date="2024-02" db="EMBL/GenBank/DDBJ databases">
        <authorList>
            <person name="Chen Y."/>
            <person name="Shah S."/>
            <person name="Dougan E. K."/>
            <person name="Thang M."/>
            <person name="Chan C."/>
        </authorList>
    </citation>
    <scope>NUCLEOTIDE SEQUENCE [LARGE SCALE GENOMIC DNA]</scope>
</reference>
<evidence type="ECO:0000313" key="5">
    <source>
        <dbReference type="Proteomes" id="UP001642464"/>
    </source>
</evidence>